<gene>
    <name evidence="2" type="ORF">QQF64_013411</name>
</gene>
<feature type="signal peptide" evidence="1">
    <location>
        <begin position="1"/>
        <end position="17"/>
    </location>
</feature>
<feature type="chain" id="PRO_5046855434" evidence="1">
    <location>
        <begin position="18"/>
        <end position="457"/>
    </location>
</feature>
<dbReference type="PANTHER" id="PTHR31912">
    <property type="entry name" value="IP13529P"/>
    <property type="match status" value="1"/>
</dbReference>
<keyword evidence="3" id="KW-1185">Reference proteome</keyword>
<keyword evidence="1" id="KW-0732">Signal</keyword>
<reference evidence="2 3" key="1">
    <citation type="submission" date="2023-09" db="EMBL/GenBank/DDBJ databases">
        <authorList>
            <person name="Wang M."/>
        </authorList>
    </citation>
    <scope>NUCLEOTIDE SEQUENCE [LARGE SCALE GENOMIC DNA]</scope>
    <source>
        <strain evidence="2">GT-2023</strain>
        <tissue evidence="2">Liver</tissue>
    </source>
</reference>
<dbReference type="PANTHER" id="PTHR31912:SF34">
    <property type="entry name" value="NOTOCHORD-RELATED PROTEIN"/>
    <property type="match status" value="1"/>
</dbReference>
<dbReference type="Proteomes" id="UP001558613">
    <property type="component" value="Unassembled WGS sequence"/>
</dbReference>
<name>A0ABR3LR53_9TELE</name>
<evidence type="ECO:0000313" key="2">
    <source>
        <dbReference type="EMBL" id="KAL1255350.1"/>
    </source>
</evidence>
<organism evidence="2 3">
    <name type="scientific">Cirrhinus molitorella</name>
    <name type="common">mud carp</name>
    <dbReference type="NCBI Taxonomy" id="172907"/>
    <lineage>
        <taxon>Eukaryota</taxon>
        <taxon>Metazoa</taxon>
        <taxon>Chordata</taxon>
        <taxon>Craniata</taxon>
        <taxon>Vertebrata</taxon>
        <taxon>Euteleostomi</taxon>
        <taxon>Actinopterygii</taxon>
        <taxon>Neopterygii</taxon>
        <taxon>Teleostei</taxon>
        <taxon>Ostariophysi</taxon>
        <taxon>Cypriniformes</taxon>
        <taxon>Cyprinidae</taxon>
        <taxon>Labeoninae</taxon>
        <taxon>Labeonini</taxon>
        <taxon>Cirrhinus</taxon>
    </lineage>
</organism>
<dbReference type="EMBL" id="JAYMGO010000019">
    <property type="protein sequence ID" value="KAL1255350.1"/>
    <property type="molecule type" value="Genomic_DNA"/>
</dbReference>
<protein>
    <submittedName>
        <fullName evidence="2">Uncharacterized protein</fullName>
    </submittedName>
</protein>
<evidence type="ECO:0000313" key="3">
    <source>
        <dbReference type="Proteomes" id="UP001558613"/>
    </source>
</evidence>
<sequence>MWCLLRLLPLMIGDLVPQENKFWELLLLLLNCMEYIFSPALTQDGLLFLKHLINEHHSLFLELFPERHLKPKHHFILHYPHAIRRLGPLVHYWSMRFEAKHGFFKRLAHITCNFKNICKTMAFRHQMLLCYSLLSEHLFTHHKEVGPGCTTTLASIEGFDQVCHRFGDTPSFTEVYLPSWVKWKGTEYCPGMTLLVSHSPDGEPQFGTIQKIVVFESVIKFSVRKWDTVGFERHYFAYCVIPTTVIDSIDIDSIDDYHPLHVVRSYKEGDSNRYVSMRYRSHDQRRPKVDQLPDLLWTDTEAENQMLVEKVPTFSSALCLGMSRSDPPIPFVIRKERWGDTMQAQHRDVCHPSMASSIDPTLVTHLKSTYLLFVCSPKSLISCIELLVYSHQLCVSISNCVLHLLYFRTPHQSPLRNASPELGQELSPSLFPESLSPLVVPSSSPLSHVCLMCHLIS</sequence>
<accession>A0ABR3LR53</accession>
<proteinExistence type="predicted"/>
<evidence type="ECO:0000256" key="1">
    <source>
        <dbReference type="SAM" id="SignalP"/>
    </source>
</evidence>
<comment type="caution">
    <text evidence="2">The sequence shown here is derived from an EMBL/GenBank/DDBJ whole genome shotgun (WGS) entry which is preliminary data.</text>
</comment>